<evidence type="ECO:0000313" key="1">
    <source>
        <dbReference type="EMBL" id="SOE18855.1"/>
    </source>
</evidence>
<sequence>MSERVFLTRAEVCERAGVSHSYYTKNLDKMPEETRFAEGGKAWVHIADFTAWHESRGKHRSAAEAERAGA</sequence>
<name>A0A286IFD3_9HYPH</name>
<evidence type="ECO:0000313" key="2">
    <source>
        <dbReference type="Proteomes" id="UP000219465"/>
    </source>
</evidence>
<gene>
    <name evidence="1" type="ORF">SAMN05877838_3799</name>
</gene>
<dbReference type="Proteomes" id="UP000219465">
    <property type="component" value="Unassembled WGS sequence"/>
</dbReference>
<reference evidence="2" key="1">
    <citation type="submission" date="2017-08" db="EMBL/GenBank/DDBJ databases">
        <authorList>
            <person name="Varghese N."/>
            <person name="Submissions S."/>
        </authorList>
    </citation>
    <scope>NUCLEOTIDE SEQUENCE [LARGE SCALE GENOMIC DNA]</scope>
    <source>
        <strain evidence="2">KCTC 23107</strain>
    </source>
</reference>
<organism evidence="1 2">
    <name type="scientific">Hoeflea halophila</name>
    <dbReference type="NCBI Taxonomy" id="714899"/>
    <lineage>
        <taxon>Bacteria</taxon>
        <taxon>Pseudomonadati</taxon>
        <taxon>Pseudomonadota</taxon>
        <taxon>Alphaproteobacteria</taxon>
        <taxon>Hyphomicrobiales</taxon>
        <taxon>Rhizobiaceae</taxon>
        <taxon>Hoeflea</taxon>
    </lineage>
</organism>
<proteinExistence type="predicted"/>
<evidence type="ECO:0008006" key="3">
    <source>
        <dbReference type="Google" id="ProtNLM"/>
    </source>
</evidence>
<dbReference type="RefSeq" id="WP_179759120.1">
    <property type="nucleotide sequence ID" value="NZ_OCPC01000006.1"/>
</dbReference>
<keyword evidence="2" id="KW-1185">Reference proteome</keyword>
<dbReference type="AlphaFoldDB" id="A0A286IFD3"/>
<protein>
    <recommendedName>
        <fullName evidence="3">AlpA family transcriptional regulator</fullName>
    </recommendedName>
</protein>
<dbReference type="EMBL" id="OCPC01000006">
    <property type="protein sequence ID" value="SOE18855.1"/>
    <property type="molecule type" value="Genomic_DNA"/>
</dbReference>
<accession>A0A286IFD3</accession>